<name>A0A1E1XPE3_AMBSC</name>
<dbReference type="GO" id="GO:0008168">
    <property type="term" value="F:methyltransferase activity"/>
    <property type="evidence" value="ECO:0007669"/>
    <property type="project" value="UniProtKB-KW"/>
</dbReference>
<dbReference type="PANTHER" id="PTHR31649:SF1">
    <property type="entry name" value="FARNESOIC ACID O-METHYL TRANSFERASE DOMAIN-CONTAINING PROTEIN"/>
    <property type="match status" value="1"/>
</dbReference>
<keyword evidence="1" id="KW-0489">Methyltransferase</keyword>
<dbReference type="AlphaFoldDB" id="A0A1E1XPE3"/>
<reference evidence="1" key="1">
    <citation type="submission" date="2016-09" db="EMBL/GenBank/DDBJ databases">
        <authorList>
            <person name="Capua I."/>
            <person name="De Benedictis P."/>
            <person name="Joannis T."/>
            <person name="Lombin L.H."/>
            <person name="Cattoli G."/>
        </authorList>
    </citation>
    <scope>NUCLEOTIDE SEQUENCE</scope>
</reference>
<sequence length="151" mass="17201">YRSMSKTRWVRCYEDNIPQNSVVGGTDEGRDLFVARAWHNNDLLPGKAIRSHRCCYVCWRGREYKYTLYELLVNDGASLKWMPSGNGYVPKGAITGGETSYGERLYIGRTRHEGTLTVGKIHRSHGSIYIPYGGSEHRYNGYEVLVNADEC</sequence>
<accession>A0A1E1XPE3</accession>
<protein>
    <submittedName>
        <fullName evidence="1">Putative farnesoic acid o-methyltransferase</fullName>
    </submittedName>
</protein>
<organism evidence="1">
    <name type="scientific">Amblyomma sculptum</name>
    <name type="common">Tick</name>
    <dbReference type="NCBI Taxonomy" id="1581419"/>
    <lineage>
        <taxon>Eukaryota</taxon>
        <taxon>Metazoa</taxon>
        <taxon>Ecdysozoa</taxon>
        <taxon>Arthropoda</taxon>
        <taxon>Chelicerata</taxon>
        <taxon>Arachnida</taxon>
        <taxon>Acari</taxon>
        <taxon>Parasitiformes</taxon>
        <taxon>Ixodida</taxon>
        <taxon>Ixodoidea</taxon>
        <taxon>Ixodidae</taxon>
        <taxon>Amblyomminae</taxon>
        <taxon>Amblyomma</taxon>
    </lineage>
</organism>
<reference evidence="1" key="2">
    <citation type="journal article" date="2017" name="Front. Cell. Infect. Microbiol.">
        <title>Analysis of the Salivary Gland Transcriptome of Unfed and Partially Fed Amblyomma sculptum Ticks and Descriptive Proteome of the Saliva.</title>
        <authorList>
            <person name="Esteves E."/>
            <person name="Maruyama S.R."/>
            <person name="Kawahara R."/>
            <person name="Fujita A."/>
            <person name="Martins L.A."/>
            <person name="Righi A.A."/>
            <person name="Costa F.B."/>
            <person name="Palmisano G."/>
            <person name="Labruna M.B."/>
            <person name="Sa-Nunes A."/>
            <person name="Ribeiro J.M.C."/>
            <person name="Fogaca A.C."/>
        </authorList>
    </citation>
    <scope>NUCLEOTIDE SEQUENCE</scope>
</reference>
<feature type="non-terminal residue" evidence="1">
    <location>
        <position position="1"/>
    </location>
</feature>
<dbReference type="Pfam" id="PF11901">
    <property type="entry name" value="DM9"/>
    <property type="match status" value="1"/>
</dbReference>
<keyword evidence="1" id="KW-0808">Transferase</keyword>
<dbReference type="GO" id="GO:0032259">
    <property type="term" value="P:methylation"/>
    <property type="evidence" value="ECO:0007669"/>
    <property type="project" value="UniProtKB-KW"/>
</dbReference>
<proteinExistence type="evidence at transcript level"/>
<dbReference type="EMBL" id="GFAA01002234">
    <property type="protein sequence ID" value="JAU01201.1"/>
    <property type="molecule type" value="mRNA"/>
</dbReference>
<dbReference type="SMART" id="SM00696">
    <property type="entry name" value="DM9"/>
    <property type="match status" value="2"/>
</dbReference>
<evidence type="ECO:0000313" key="1">
    <source>
        <dbReference type="EMBL" id="JAU01201.1"/>
    </source>
</evidence>
<dbReference type="PANTHER" id="PTHR31649">
    <property type="entry name" value="AGAP009604-PA"/>
    <property type="match status" value="1"/>
</dbReference>
<dbReference type="InterPro" id="IPR006616">
    <property type="entry name" value="DM9_repeat"/>
</dbReference>